<feature type="compositionally biased region" description="Low complexity" evidence="1">
    <location>
        <begin position="30"/>
        <end position="54"/>
    </location>
</feature>
<name>A0A919C837_9ACTN</name>
<feature type="compositionally biased region" description="Basic residues" evidence="1">
    <location>
        <begin position="250"/>
        <end position="259"/>
    </location>
</feature>
<dbReference type="RefSeq" id="WP_189821196.1">
    <property type="nucleotide sequence ID" value="NZ_BMVC01000001.1"/>
</dbReference>
<sequence length="259" mass="27196">MNRRSIPAVAASAVAAALLLSACGGGGGKQEQPAAAPAGAAKKSPAPAAPASGPKRPDLGLGDGHWVTFDFARPADPRQSAALADSSRYIQAIWHGVHVRNANDPGYRFYSRAGGTAFGKARIEKELSSGLVPGGTDRYYNVTTAPAEDGTSVQVGFCHDLSKAFSKTLKTGKRSPARPNPANFQKYSILMRPSPALADGWVAQEVQVQERATAECSTTKPSKAQKKPAKTVRPTPPKKSDSGTSNKPSKPSKPKKTRH</sequence>
<dbReference type="AlphaFoldDB" id="A0A919C837"/>
<evidence type="ECO:0000256" key="2">
    <source>
        <dbReference type="SAM" id="SignalP"/>
    </source>
</evidence>
<proteinExistence type="predicted"/>
<dbReference type="Proteomes" id="UP000638353">
    <property type="component" value="Unassembled WGS sequence"/>
</dbReference>
<gene>
    <name evidence="3" type="ORF">GCM10010334_07550</name>
</gene>
<evidence type="ECO:0000313" key="4">
    <source>
        <dbReference type="Proteomes" id="UP000638353"/>
    </source>
</evidence>
<dbReference type="EMBL" id="BMVC01000001">
    <property type="protein sequence ID" value="GHC80476.1"/>
    <property type="molecule type" value="Genomic_DNA"/>
</dbReference>
<reference evidence="3" key="1">
    <citation type="journal article" date="2014" name="Int. J. Syst. Evol. Microbiol.">
        <title>Complete genome sequence of Corynebacterium casei LMG S-19264T (=DSM 44701T), isolated from a smear-ripened cheese.</title>
        <authorList>
            <consortium name="US DOE Joint Genome Institute (JGI-PGF)"/>
            <person name="Walter F."/>
            <person name="Albersmeier A."/>
            <person name="Kalinowski J."/>
            <person name="Ruckert C."/>
        </authorList>
    </citation>
    <scope>NUCLEOTIDE SEQUENCE</scope>
    <source>
        <strain evidence="3">JCM 4637</strain>
    </source>
</reference>
<feature type="chain" id="PRO_5039497563" description="Lipoprotein" evidence="2">
    <location>
        <begin position="23"/>
        <end position="259"/>
    </location>
</feature>
<feature type="signal peptide" evidence="2">
    <location>
        <begin position="1"/>
        <end position="22"/>
    </location>
</feature>
<feature type="region of interest" description="Disordered" evidence="1">
    <location>
        <begin position="25"/>
        <end position="60"/>
    </location>
</feature>
<feature type="region of interest" description="Disordered" evidence="1">
    <location>
        <begin position="209"/>
        <end position="259"/>
    </location>
</feature>
<keyword evidence="2" id="KW-0732">Signal</keyword>
<accession>A0A919C837</accession>
<organism evidence="3 4">
    <name type="scientific">Streptomyces finlayi</name>
    <dbReference type="NCBI Taxonomy" id="67296"/>
    <lineage>
        <taxon>Bacteria</taxon>
        <taxon>Bacillati</taxon>
        <taxon>Actinomycetota</taxon>
        <taxon>Actinomycetes</taxon>
        <taxon>Kitasatosporales</taxon>
        <taxon>Streptomycetaceae</taxon>
        <taxon>Streptomyces</taxon>
    </lineage>
</organism>
<evidence type="ECO:0008006" key="5">
    <source>
        <dbReference type="Google" id="ProtNLM"/>
    </source>
</evidence>
<evidence type="ECO:0000256" key="1">
    <source>
        <dbReference type="SAM" id="MobiDB-lite"/>
    </source>
</evidence>
<protein>
    <recommendedName>
        <fullName evidence="5">Lipoprotein</fullName>
    </recommendedName>
</protein>
<dbReference type="PROSITE" id="PS51257">
    <property type="entry name" value="PROKAR_LIPOPROTEIN"/>
    <property type="match status" value="1"/>
</dbReference>
<comment type="caution">
    <text evidence="3">The sequence shown here is derived from an EMBL/GenBank/DDBJ whole genome shotgun (WGS) entry which is preliminary data.</text>
</comment>
<evidence type="ECO:0000313" key="3">
    <source>
        <dbReference type="EMBL" id="GHC80476.1"/>
    </source>
</evidence>
<reference evidence="3" key="2">
    <citation type="submission" date="2020-09" db="EMBL/GenBank/DDBJ databases">
        <authorList>
            <person name="Sun Q."/>
            <person name="Ohkuma M."/>
        </authorList>
    </citation>
    <scope>NUCLEOTIDE SEQUENCE</scope>
    <source>
        <strain evidence="3">JCM 4637</strain>
    </source>
</reference>